<dbReference type="InterPro" id="IPR000668">
    <property type="entry name" value="Peptidase_C1A_C"/>
</dbReference>
<keyword evidence="5" id="KW-1185">Reference proteome</keyword>
<dbReference type="Proteomes" id="UP000007303">
    <property type="component" value="Unassembled WGS sequence"/>
</dbReference>
<dbReference type="SUPFAM" id="SSF54001">
    <property type="entry name" value="Cysteine proteinases"/>
    <property type="match status" value="1"/>
</dbReference>
<keyword evidence="2" id="KW-1015">Disulfide bond</keyword>
<comment type="similarity">
    <text evidence="1">Belongs to the peptidase C1 family.</text>
</comment>
<evidence type="ECO:0000313" key="5">
    <source>
        <dbReference type="Proteomes" id="UP000007303"/>
    </source>
</evidence>
<dbReference type="PROSITE" id="PS00640">
    <property type="entry name" value="THIOL_PROTEASE_ASN"/>
    <property type="match status" value="1"/>
</dbReference>
<dbReference type="Ensembl" id="ENSTNIT00000022991.1">
    <property type="protein sequence ID" value="ENSTNIP00000022751.1"/>
    <property type="gene ID" value="ENSTNIG00000019526.1"/>
</dbReference>
<dbReference type="PANTHER" id="PTHR12411">
    <property type="entry name" value="CYSTEINE PROTEASE FAMILY C1-RELATED"/>
    <property type="match status" value="1"/>
</dbReference>
<evidence type="ECO:0000313" key="4">
    <source>
        <dbReference type="Ensembl" id="ENSTNIP00000022751.1"/>
    </source>
</evidence>
<feature type="domain" description="Peptidase C1A papain C-terminal" evidence="3">
    <location>
        <begin position="1"/>
        <end position="161"/>
    </location>
</feature>
<evidence type="ECO:0000256" key="2">
    <source>
        <dbReference type="ARBA" id="ARBA00023157"/>
    </source>
</evidence>
<sequence>GCDGGFPYLIGKYVQDFGIVDESCFPYAGKDSPCDVSQSCRRIYTAEYKYVGGFYGGCSEAAMMVELVNNGPMAVALEVYPDFLNYKGGIYHHTGLTDHFNPFELTNHAVLLVGYGYCDVTGQKYWIVKNSWGTGWGEDGYFRIRRGSDECAIESIAVAASPIPKL</sequence>
<dbReference type="InParanoid" id="H3DQF2"/>
<dbReference type="AlphaFoldDB" id="H3DQF2"/>
<dbReference type="InterPro" id="IPR025661">
    <property type="entry name" value="Pept_asp_AS"/>
</dbReference>
<evidence type="ECO:0000259" key="3">
    <source>
        <dbReference type="SMART" id="SM00645"/>
    </source>
</evidence>
<dbReference type="HOGENOM" id="CLU_012184_8_3_1"/>
<dbReference type="InterPro" id="IPR025660">
    <property type="entry name" value="Pept_his_AS"/>
</dbReference>
<organism evidence="4 5">
    <name type="scientific">Tetraodon nigroviridis</name>
    <name type="common">Spotted green pufferfish</name>
    <name type="synonym">Chelonodon nigroviridis</name>
    <dbReference type="NCBI Taxonomy" id="99883"/>
    <lineage>
        <taxon>Eukaryota</taxon>
        <taxon>Metazoa</taxon>
        <taxon>Chordata</taxon>
        <taxon>Craniata</taxon>
        <taxon>Vertebrata</taxon>
        <taxon>Euteleostomi</taxon>
        <taxon>Actinopterygii</taxon>
        <taxon>Neopterygii</taxon>
        <taxon>Teleostei</taxon>
        <taxon>Neoteleostei</taxon>
        <taxon>Acanthomorphata</taxon>
        <taxon>Eupercaria</taxon>
        <taxon>Tetraodontiformes</taxon>
        <taxon>Tetradontoidea</taxon>
        <taxon>Tetraodontidae</taxon>
        <taxon>Tetraodon</taxon>
    </lineage>
</organism>
<dbReference type="GO" id="GO:0008234">
    <property type="term" value="F:cysteine-type peptidase activity"/>
    <property type="evidence" value="ECO:0007669"/>
    <property type="project" value="InterPro"/>
</dbReference>
<reference evidence="4" key="3">
    <citation type="submission" date="2025-09" db="UniProtKB">
        <authorList>
            <consortium name="Ensembl"/>
        </authorList>
    </citation>
    <scope>IDENTIFICATION</scope>
</reference>
<proteinExistence type="inferred from homology"/>
<dbReference type="STRING" id="99883.ENSTNIP00000022751"/>
<reference evidence="5" key="1">
    <citation type="journal article" date="2004" name="Nature">
        <title>Genome duplication in the teleost fish Tetraodon nigroviridis reveals the early vertebrate proto-karyotype.</title>
        <authorList>
            <person name="Jaillon O."/>
            <person name="Aury J.-M."/>
            <person name="Brunet F."/>
            <person name="Petit J.-L."/>
            <person name="Stange-Thomann N."/>
            <person name="Mauceli E."/>
            <person name="Bouneau L."/>
            <person name="Fischer C."/>
            <person name="Ozouf-Costaz C."/>
            <person name="Bernot A."/>
            <person name="Nicaud S."/>
            <person name="Jaffe D."/>
            <person name="Fisher S."/>
            <person name="Lutfalla G."/>
            <person name="Dossat C."/>
            <person name="Segurens B."/>
            <person name="Dasilva C."/>
            <person name="Salanoubat M."/>
            <person name="Levy M."/>
            <person name="Boudet N."/>
            <person name="Castellano S."/>
            <person name="Anthouard V."/>
            <person name="Jubin C."/>
            <person name="Castelli V."/>
            <person name="Katinka M."/>
            <person name="Vacherie B."/>
            <person name="Biemont C."/>
            <person name="Skalli Z."/>
            <person name="Cattolico L."/>
            <person name="Poulain J."/>
            <person name="De Berardinis V."/>
            <person name="Cruaud C."/>
            <person name="Duprat S."/>
            <person name="Brottier P."/>
            <person name="Coutanceau J.-P."/>
            <person name="Gouzy J."/>
            <person name="Parra G."/>
            <person name="Lardier G."/>
            <person name="Chapple C."/>
            <person name="McKernan K.J."/>
            <person name="McEwan P."/>
            <person name="Bosak S."/>
            <person name="Kellis M."/>
            <person name="Volff J.-N."/>
            <person name="Guigo R."/>
            <person name="Zody M.C."/>
            <person name="Mesirov J."/>
            <person name="Lindblad-Toh K."/>
            <person name="Birren B."/>
            <person name="Nusbaum C."/>
            <person name="Kahn D."/>
            <person name="Robinson-Rechavi M."/>
            <person name="Laudet V."/>
            <person name="Schachter V."/>
            <person name="Quetier F."/>
            <person name="Saurin W."/>
            <person name="Scarpelli C."/>
            <person name="Wincker P."/>
            <person name="Lander E.S."/>
            <person name="Weissenbach J."/>
            <person name="Roest Crollius H."/>
        </authorList>
    </citation>
    <scope>NUCLEOTIDE SEQUENCE [LARGE SCALE GENOMIC DNA]</scope>
</reference>
<protein>
    <submittedName>
        <fullName evidence="4">Cathepsin C</fullName>
    </submittedName>
</protein>
<dbReference type="SMART" id="SM00645">
    <property type="entry name" value="Pept_C1"/>
    <property type="match status" value="1"/>
</dbReference>
<dbReference type="Gene3D" id="2.40.50.170">
    <property type="entry name" value="Cysteine proteinases. Chain C"/>
    <property type="match status" value="1"/>
</dbReference>
<dbReference type="PROSITE" id="PS00639">
    <property type="entry name" value="THIOL_PROTEASE_HIS"/>
    <property type="match status" value="1"/>
</dbReference>
<dbReference type="Gene3D" id="3.90.70.10">
    <property type="entry name" value="Cysteine proteinases"/>
    <property type="match status" value="1"/>
</dbReference>
<dbReference type="GO" id="GO:0006508">
    <property type="term" value="P:proteolysis"/>
    <property type="evidence" value="ECO:0007669"/>
    <property type="project" value="InterPro"/>
</dbReference>
<name>H3DQF2_TETNG</name>
<evidence type="ECO:0000256" key="1">
    <source>
        <dbReference type="ARBA" id="ARBA00008455"/>
    </source>
</evidence>
<dbReference type="OMA" id="CHRERTW"/>
<dbReference type="InterPro" id="IPR038765">
    <property type="entry name" value="Papain-like_cys_pep_sf"/>
</dbReference>
<dbReference type="Pfam" id="PF00112">
    <property type="entry name" value="Peptidase_C1"/>
    <property type="match status" value="1"/>
</dbReference>
<accession>H3DQF2</accession>
<reference evidence="4" key="2">
    <citation type="submission" date="2025-08" db="UniProtKB">
        <authorList>
            <consortium name="Ensembl"/>
        </authorList>
    </citation>
    <scope>IDENTIFICATION</scope>
</reference>
<dbReference type="InterPro" id="IPR013128">
    <property type="entry name" value="Peptidase_C1A"/>
</dbReference>
<dbReference type="GeneTree" id="ENSGT00940000155787"/>